<dbReference type="AlphaFoldDB" id="A0A3P5YMF9"/>
<organism evidence="2">
    <name type="scientific">Brassica campestris</name>
    <name type="common">Field mustard</name>
    <dbReference type="NCBI Taxonomy" id="3711"/>
    <lineage>
        <taxon>Eukaryota</taxon>
        <taxon>Viridiplantae</taxon>
        <taxon>Streptophyta</taxon>
        <taxon>Embryophyta</taxon>
        <taxon>Tracheophyta</taxon>
        <taxon>Spermatophyta</taxon>
        <taxon>Magnoliopsida</taxon>
        <taxon>eudicotyledons</taxon>
        <taxon>Gunneridae</taxon>
        <taxon>Pentapetalae</taxon>
        <taxon>rosids</taxon>
        <taxon>malvids</taxon>
        <taxon>Brassicales</taxon>
        <taxon>Brassicaceae</taxon>
        <taxon>Brassiceae</taxon>
        <taxon>Brassica</taxon>
    </lineage>
</organism>
<reference evidence="2" key="1">
    <citation type="submission" date="2018-11" db="EMBL/GenBank/DDBJ databases">
        <authorList>
            <consortium name="Genoscope - CEA"/>
            <person name="William W."/>
        </authorList>
    </citation>
    <scope>NUCLEOTIDE SEQUENCE</scope>
</reference>
<keyword evidence="1" id="KW-0472">Membrane</keyword>
<feature type="transmembrane region" description="Helical" evidence="1">
    <location>
        <begin position="132"/>
        <end position="149"/>
    </location>
</feature>
<keyword evidence="1" id="KW-1133">Transmembrane helix</keyword>
<sequence>MDMMRCSLVSLSVMILQWRDLESCFLCLDLVIILGLLLSLVFKKRNSRLPSPISGMGIWVTTKAEPNELLWSTSLKLIWKLFPVLIVFKLAVSSLMKRRNGLFFFLMAVNITTQLTSLERMASLKQWILEELTLPIIFLVHLCAPTLMFQV</sequence>
<evidence type="ECO:0000256" key="1">
    <source>
        <dbReference type="SAM" id="Phobius"/>
    </source>
</evidence>
<feature type="transmembrane region" description="Helical" evidence="1">
    <location>
        <begin position="77"/>
        <end position="95"/>
    </location>
</feature>
<keyword evidence="1" id="KW-0812">Transmembrane</keyword>
<dbReference type="EMBL" id="LR031568">
    <property type="protein sequence ID" value="VDC62483.1"/>
    <property type="molecule type" value="Genomic_DNA"/>
</dbReference>
<feature type="transmembrane region" description="Helical" evidence="1">
    <location>
        <begin position="21"/>
        <end position="42"/>
    </location>
</feature>
<feature type="transmembrane region" description="Helical" evidence="1">
    <location>
        <begin position="102"/>
        <end position="120"/>
    </location>
</feature>
<gene>
    <name evidence="2" type="ORF">BRAA09T40094Z</name>
</gene>
<name>A0A3P5YMF9_BRACM</name>
<accession>A0A3P5YMF9</accession>
<protein>
    <submittedName>
        <fullName evidence="2">Uncharacterized protein</fullName>
    </submittedName>
</protein>
<proteinExistence type="predicted"/>
<evidence type="ECO:0000313" key="2">
    <source>
        <dbReference type="EMBL" id="VDC62483.1"/>
    </source>
</evidence>